<dbReference type="InterPro" id="IPR039261">
    <property type="entry name" value="FNR_nucleotide-bd"/>
</dbReference>
<evidence type="ECO:0000256" key="11">
    <source>
        <dbReference type="ARBA" id="ARBA00023014"/>
    </source>
</evidence>
<dbReference type="Pfam" id="PF08022">
    <property type="entry name" value="FAD_binding_8"/>
    <property type="match status" value="1"/>
</dbReference>
<keyword evidence="3" id="KW-0285">Flavoprotein</keyword>
<proteinExistence type="predicted"/>
<reference evidence="15" key="1">
    <citation type="submission" date="2020-02" db="EMBL/GenBank/DDBJ databases">
        <authorList>
            <person name="Chen W.-M."/>
        </authorList>
    </citation>
    <scope>NUCLEOTIDE SEQUENCE</scope>
    <source>
        <strain evidence="15">NBD-18</strain>
    </source>
</reference>
<sequence>MKNIKLSLFFVLFVISAFWIVTDWNAFNQTNNFRAWRDLLIQYSGLLGIGVMSVGMVLALRPSWLESTLGGLDKMYRLHKWMGIAGLTLAITHWLIIKGPKWLTNLGLLERQPKGPKSKIPDPDLLQQFFSGQRGLAKDLGEWSFYAAIILIVIALVKWFPYRYFFKTHRLLALVYLLLAWHSVVLLNYSDWKSPVGLMLAVLLASGVYGAVMVLFRKVAIHRQRIGEVASIRSFDALKTTEINIQFRDRWPGHRSGQFAFLTLHEQEGAHPFTIASAWANDGKITFIIKALGDYTRNLSKSVHIGDVVKVEGPYGQFTFRGNQPRQIWVGAGIGITPFISRLQHLQSNPDGKQIDLFYVTSMLDDQAVKLIENEAQVAGVTLHVITSQRDGRLDANRIMELVAQWNQADVWFCGPSEFGRSLRLDFNAAGLPANRFHQELFEMR</sequence>
<dbReference type="Gene3D" id="3.40.50.80">
    <property type="entry name" value="Nucleotide-binding domain of ferredoxin-NADP reductase (FNR) module"/>
    <property type="match status" value="1"/>
</dbReference>
<dbReference type="Pfam" id="PF01794">
    <property type="entry name" value="Ferric_reduct"/>
    <property type="match status" value="1"/>
</dbReference>
<accession>A0A6B2QX66</accession>
<keyword evidence="10" id="KW-0408">Iron</keyword>
<dbReference type="SFLD" id="SFLDS00052">
    <property type="entry name" value="Ferric_Reductase_Domain"/>
    <property type="match status" value="1"/>
</dbReference>
<evidence type="ECO:0000313" key="15">
    <source>
        <dbReference type="EMBL" id="NDY82582.1"/>
    </source>
</evidence>
<dbReference type="GO" id="GO:0051537">
    <property type="term" value="F:2 iron, 2 sulfur cluster binding"/>
    <property type="evidence" value="ECO:0007669"/>
    <property type="project" value="UniProtKB-KW"/>
</dbReference>
<dbReference type="PANTHER" id="PTHR47354:SF8">
    <property type="entry name" value="1,2-PHENYLACETYL-COA EPOXIDASE, SUBUNIT E"/>
    <property type="match status" value="1"/>
</dbReference>
<evidence type="ECO:0000256" key="12">
    <source>
        <dbReference type="ARBA" id="ARBA00023136"/>
    </source>
</evidence>
<evidence type="ECO:0000259" key="14">
    <source>
        <dbReference type="PROSITE" id="PS51384"/>
    </source>
</evidence>
<dbReference type="InterPro" id="IPR050415">
    <property type="entry name" value="MRET"/>
</dbReference>
<keyword evidence="6" id="KW-0479">Metal-binding</keyword>
<dbReference type="PROSITE" id="PS51384">
    <property type="entry name" value="FAD_FR"/>
    <property type="match status" value="1"/>
</dbReference>
<gene>
    <name evidence="15" type="ORF">G3I67_04980</name>
</gene>
<evidence type="ECO:0000256" key="3">
    <source>
        <dbReference type="ARBA" id="ARBA00022630"/>
    </source>
</evidence>
<dbReference type="SUPFAM" id="SSF52343">
    <property type="entry name" value="Ferredoxin reductase-like, C-terminal NADP-linked domain"/>
    <property type="match status" value="1"/>
</dbReference>
<dbReference type="PRINTS" id="PR00409">
    <property type="entry name" value="PHDIOXRDTASE"/>
</dbReference>
<evidence type="ECO:0000256" key="8">
    <source>
        <dbReference type="ARBA" id="ARBA00022989"/>
    </source>
</evidence>
<dbReference type="GO" id="GO:0016491">
    <property type="term" value="F:oxidoreductase activity"/>
    <property type="evidence" value="ECO:0007669"/>
    <property type="project" value="UniProtKB-KW"/>
</dbReference>
<keyword evidence="9" id="KW-0560">Oxidoreductase</keyword>
<dbReference type="AlphaFoldDB" id="A0A6B2QX66"/>
<evidence type="ECO:0000256" key="5">
    <source>
        <dbReference type="ARBA" id="ARBA00022714"/>
    </source>
</evidence>
<keyword evidence="5" id="KW-0001">2Fe-2S</keyword>
<evidence type="ECO:0000256" key="1">
    <source>
        <dbReference type="ARBA" id="ARBA00001974"/>
    </source>
</evidence>
<dbReference type="GO" id="GO:0046872">
    <property type="term" value="F:metal ion binding"/>
    <property type="evidence" value="ECO:0007669"/>
    <property type="project" value="UniProtKB-KW"/>
</dbReference>
<comment type="subcellular location">
    <subcellularLocation>
        <location evidence="2">Membrane</location>
        <topology evidence="2">Multi-pass membrane protein</topology>
    </subcellularLocation>
</comment>
<dbReference type="GO" id="GO:0016020">
    <property type="term" value="C:membrane"/>
    <property type="evidence" value="ECO:0007669"/>
    <property type="project" value="UniProtKB-SubCell"/>
</dbReference>
<dbReference type="CDD" id="cd06198">
    <property type="entry name" value="FNR_like_3"/>
    <property type="match status" value="1"/>
</dbReference>
<evidence type="ECO:0000256" key="9">
    <source>
        <dbReference type="ARBA" id="ARBA00023002"/>
    </source>
</evidence>
<keyword evidence="8 13" id="KW-1133">Transmembrane helix</keyword>
<keyword evidence="12 13" id="KW-0472">Membrane</keyword>
<keyword evidence="4 13" id="KW-0812">Transmembrane</keyword>
<evidence type="ECO:0000256" key="13">
    <source>
        <dbReference type="SAM" id="Phobius"/>
    </source>
</evidence>
<evidence type="ECO:0000256" key="4">
    <source>
        <dbReference type="ARBA" id="ARBA00022692"/>
    </source>
</evidence>
<evidence type="ECO:0000256" key="2">
    <source>
        <dbReference type="ARBA" id="ARBA00004141"/>
    </source>
</evidence>
<feature type="transmembrane region" description="Helical" evidence="13">
    <location>
        <begin position="143"/>
        <end position="160"/>
    </location>
</feature>
<dbReference type="InterPro" id="IPR017927">
    <property type="entry name" value="FAD-bd_FR_type"/>
</dbReference>
<evidence type="ECO:0000256" key="6">
    <source>
        <dbReference type="ARBA" id="ARBA00022723"/>
    </source>
</evidence>
<feature type="transmembrane region" description="Helical" evidence="13">
    <location>
        <begin position="172"/>
        <end position="190"/>
    </location>
</feature>
<name>A0A6B2QX66_9BURK</name>
<dbReference type="Gene3D" id="2.40.30.10">
    <property type="entry name" value="Translation factors"/>
    <property type="match status" value="1"/>
</dbReference>
<evidence type="ECO:0000256" key="7">
    <source>
        <dbReference type="ARBA" id="ARBA00022827"/>
    </source>
</evidence>
<dbReference type="PANTHER" id="PTHR47354">
    <property type="entry name" value="NADH OXIDOREDUCTASE HCR"/>
    <property type="match status" value="1"/>
</dbReference>
<dbReference type="InterPro" id="IPR017938">
    <property type="entry name" value="Riboflavin_synthase-like_b-brl"/>
</dbReference>
<dbReference type="GO" id="GO:0050660">
    <property type="term" value="F:flavin adenine dinucleotide binding"/>
    <property type="evidence" value="ECO:0007669"/>
    <property type="project" value="TreeGrafter"/>
</dbReference>
<keyword evidence="7" id="KW-0274">FAD</keyword>
<feature type="domain" description="FAD-binding FR-type" evidence="14">
    <location>
        <begin position="222"/>
        <end position="321"/>
    </location>
</feature>
<organism evidence="15">
    <name type="scientific">Sheuella amnicola</name>
    <dbReference type="NCBI Taxonomy" id="2707330"/>
    <lineage>
        <taxon>Bacteria</taxon>
        <taxon>Pseudomonadati</taxon>
        <taxon>Pseudomonadota</taxon>
        <taxon>Betaproteobacteria</taxon>
        <taxon>Burkholderiales</taxon>
        <taxon>Alcaligenaceae</taxon>
        <taxon>Sheuella</taxon>
    </lineage>
</organism>
<dbReference type="SUPFAM" id="SSF63380">
    <property type="entry name" value="Riboflavin synthase domain-like"/>
    <property type="match status" value="1"/>
</dbReference>
<feature type="transmembrane region" description="Helical" evidence="13">
    <location>
        <begin position="81"/>
        <end position="97"/>
    </location>
</feature>
<comment type="caution">
    <text evidence="15">The sequence shown here is derived from an EMBL/GenBank/DDBJ whole genome shotgun (WGS) entry which is preliminary data.</text>
</comment>
<feature type="transmembrane region" description="Helical" evidence="13">
    <location>
        <begin position="196"/>
        <end position="216"/>
    </location>
</feature>
<feature type="transmembrane region" description="Helical" evidence="13">
    <location>
        <begin position="7"/>
        <end position="27"/>
    </location>
</feature>
<dbReference type="EMBL" id="JAAGRN010000003">
    <property type="protein sequence ID" value="NDY82582.1"/>
    <property type="molecule type" value="Genomic_DNA"/>
</dbReference>
<dbReference type="RefSeq" id="WP_163652176.1">
    <property type="nucleotide sequence ID" value="NZ_JAAGRN010000003.1"/>
</dbReference>
<protein>
    <submittedName>
        <fullName evidence="15">Ferric reductase</fullName>
    </submittedName>
</protein>
<comment type="cofactor">
    <cofactor evidence="1">
        <name>FAD</name>
        <dbReference type="ChEBI" id="CHEBI:57692"/>
    </cofactor>
</comment>
<dbReference type="InterPro" id="IPR013112">
    <property type="entry name" value="FAD-bd_8"/>
</dbReference>
<evidence type="ECO:0000256" key="10">
    <source>
        <dbReference type="ARBA" id="ARBA00023004"/>
    </source>
</evidence>
<feature type="transmembrane region" description="Helical" evidence="13">
    <location>
        <begin position="39"/>
        <end position="60"/>
    </location>
</feature>
<dbReference type="InterPro" id="IPR013130">
    <property type="entry name" value="Fe3_Rdtase_TM_dom"/>
</dbReference>
<keyword evidence="11" id="KW-0411">Iron-sulfur</keyword>